<protein>
    <submittedName>
        <fullName evidence="2">Acetyltransferase (GNAT) family protein</fullName>
    </submittedName>
</protein>
<reference evidence="3" key="1">
    <citation type="submission" date="2017-01" db="EMBL/GenBank/DDBJ databases">
        <authorList>
            <person name="Varghese N."/>
            <person name="Submissions S."/>
        </authorList>
    </citation>
    <scope>NUCLEOTIDE SEQUENCE [LARGE SCALE GENOMIC DNA]</scope>
    <source>
        <strain evidence="3">DSM 29430</strain>
    </source>
</reference>
<dbReference type="CDD" id="cd04301">
    <property type="entry name" value="NAT_SF"/>
    <property type="match status" value="1"/>
</dbReference>
<gene>
    <name evidence="2" type="ORF">SAMN05421759_101151</name>
</gene>
<dbReference type="GO" id="GO:0016747">
    <property type="term" value="F:acyltransferase activity, transferring groups other than amino-acyl groups"/>
    <property type="evidence" value="ECO:0007669"/>
    <property type="project" value="InterPro"/>
</dbReference>
<dbReference type="AlphaFoldDB" id="A0A1N7JQ70"/>
<dbReference type="InterPro" id="IPR000182">
    <property type="entry name" value="GNAT_dom"/>
</dbReference>
<evidence type="ECO:0000259" key="1">
    <source>
        <dbReference type="PROSITE" id="PS51186"/>
    </source>
</evidence>
<sequence length="190" mass="21091">MVRRAGRLDVRQMAELLNEIAGAGGTAVVPRAVTADELYGSMRRHRDTGAWHVAEDECGTILGFQYIEPQGDLPPEACNIATFVRPGRSGLDIGSALFEASTKAARALGYRWIGADIRADNHGGLIYYQSRGFEAHGRVAGQNEVAGKRRMRYDLSAGNGIRRARERNRIARTMAMFRQFHRMPFQNARA</sequence>
<dbReference type="RefSeq" id="WP_083950453.1">
    <property type="nucleotide sequence ID" value="NZ_FTOQ01000001.1"/>
</dbReference>
<evidence type="ECO:0000313" key="3">
    <source>
        <dbReference type="Proteomes" id="UP000186684"/>
    </source>
</evidence>
<dbReference type="EMBL" id="FTOQ01000001">
    <property type="protein sequence ID" value="SIS51503.1"/>
    <property type="molecule type" value="Genomic_DNA"/>
</dbReference>
<name>A0A1N7JQ70_9RHOB</name>
<organism evidence="2 3">
    <name type="scientific">Roseivivax lentus</name>
    <dbReference type="NCBI Taxonomy" id="633194"/>
    <lineage>
        <taxon>Bacteria</taxon>
        <taxon>Pseudomonadati</taxon>
        <taxon>Pseudomonadota</taxon>
        <taxon>Alphaproteobacteria</taxon>
        <taxon>Rhodobacterales</taxon>
        <taxon>Roseobacteraceae</taxon>
        <taxon>Roseivivax</taxon>
    </lineage>
</organism>
<feature type="domain" description="N-acetyltransferase" evidence="1">
    <location>
        <begin position="1"/>
        <end position="156"/>
    </location>
</feature>
<dbReference type="STRING" id="633194.SAMN05421759_101151"/>
<keyword evidence="3" id="KW-1185">Reference proteome</keyword>
<dbReference type="PROSITE" id="PS51186">
    <property type="entry name" value="GNAT"/>
    <property type="match status" value="1"/>
</dbReference>
<dbReference type="Gene3D" id="3.40.630.30">
    <property type="match status" value="1"/>
</dbReference>
<proteinExistence type="predicted"/>
<keyword evidence="2" id="KW-0808">Transferase</keyword>
<dbReference type="Pfam" id="PF00583">
    <property type="entry name" value="Acetyltransf_1"/>
    <property type="match status" value="1"/>
</dbReference>
<dbReference type="SUPFAM" id="SSF55729">
    <property type="entry name" value="Acyl-CoA N-acyltransferases (Nat)"/>
    <property type="match status" value="1"/>
</dbReference>
<evidence type="ECO:0000313" key="2">
    <source>
        <dbReference type="EMBL" id="SIS51503.1"/>
    </source>
</evidence>
<accession>A0A1N7JQ70</accession>
<dbReference type="InterPro" id="IPR016181">
    <property type="entry name" value="Acyl_CoA_acyltransferase"/>
</dbReference>
<dbReference type="OrthoDB" id="5997585at2"/>
<dbReference type="Proteomes" id="UP000186684">
    <property type="component" value="Unassembled WGS sequence"/>
</dbReference>